<dbReference type="OrthoDB" id="334507at2"/>
<dbReference type="PRINTS" id="PR00111">
    <property type="entry name" value="ABHYDROLASE"/>
</dbReference>
<gene>
    <name evidence="2" type="ORF">EOT10_33500</name>
</gene>
<dbReference type="PANTHER" id="PTHR43689:SF8">
    <property type="entry name" value="ALPHA_BETA-HYDROLASES SUPERFAMILY PROTEIN"/>
    <property type="match status" value="1"/>
</dbReference>
<protein>
    <submittedName>
        <fullName evidence="2">Alpha/beta hydrolase</fullName>
    </submittedName>
</protein>
<keyword evidence="3" id="KW-1185">Reference proteome</keyword>
<dbReference type="InterPro" id="IPR029058">
    <property type="entry name" value="AB_hydrolase_fold"/>
</dbReference>
<dbReference type="RefSeq" id="WP_127832147.1">
    <property type="nucleotide sequence ID" value="NZ_RZYA01000023.1"/>
</dbReference>
<dbReference type="InterPro" id="IPR000073">
    <property type="entry name" value="AB_hydrolase_1"/>
</dbReference>
<dbReference type="Proteomes" id="UP000283128">
    <property type="component" value="Unassembled WGS sequence"/>
</dbReference>
<evidence type="ECO:0000313" key="3">
    <source>
        <dbReference type="Proteomes" id="UP000283128"/>
    </source>
</evidence>
<dbReference type="EMBL" id="RZYA01000023">
    <property type="protein sequence ID" value="RVU17565.1"/>
    <property type="molecule type" value="Genomic_DNA"/>
</dbReference>
<reference evidence="2 3" key="1">
    <citation type="submission" date="2019-01" db="EMBL/GenBank/DDBJ databases">
        <title>Genome sequences of Streptomyces and Rhizobium isolates collected from root and soil.</title>
        <authorList>
            <person name="Chhettri S."/>
            <person name="Sevigny J.L."/>
            <person name="Sen A."/>
            <person name="Ennis N."/>
            <person name="Tisa L."/>
        </authorList>
    </citation>
    <scope>NUCLEOTIDE SEQUENCE [LARGE SCALE GENOMIC DNA]</scope>
    <source>
        <strain evidence="2 3">San01</strain>
    </source>
</reference>
<feature type="domain" description="AB hydrolase-1" evidence="1">
    <location>
        <begin position="37"/>
        <end position="275"/>
    </location>
</feature>
<comment type="caution">
    <text evidence="2">The sequence shown here is derived from an EMBL/GenBank/DDBJ whole genome shotgun (WGS) entry which is preliminary data.</text>
</comment>
<organism evidence="2 3">
    <name type="scientific">Streptomyces antnestii</name>
    <dbReference type="NCBI Taxonomy" id="2494256"/>
    <lineage>
        <taxon>Bacteria</taxon>
        <taxon>Bacillati</taxon>
        <taxon>Actinomycetota</taxon>
        <taxon>Actinomycetes</taxon>
        <taxon>Kitasatosporales</taxon>
        <taxon>Streptomycetaceae</taxon>
        <taxon>Streptomyces</taxon>
    </lineage>
</organism>
<dbReference type="AlphaFoldDB" id="A0A437P5L3"/>
<dbReference type="Pfam" id="PF12697">
    <property type="entry name" value="Abhydrolase_6"/>
    <property type="match status" value="1"/>
</dbReference>
<dbReference type="PANTHER" id="PTHR43689">
    <property type="entry name" value="HYDROLASE"/>
    <property type="match status" value="1"/>
</dbReference>
<dbReference type="SUPFAM" id="SSF53474">
    <property type="entry name" value="alpha/beta-Hydrolases"/>
    <property type="match status" value="1"/>
</dbReference>
<dbReference type="Gene3D" id="3.40.50.1820">
    <property type="entry name" value="alpha/beta hydrolase"/>
    <property type="match status" value="1"/>
</dbReference>
<keyword evidence="2" id="KW-0378">Hydrolase</keyword>
<proteinExistence type="predicted"/>
<accession>A0A437P5L3</accession>
<name>A0A437P5L3_9ACTN</name>
<evidence type="ECO:0000259" key="1">
    <source>
        <dbReference type="Pfam" id="PF12697"/>
    </source>
</evidence>
<sequence length="294" mass="32167">MNTRESRLPDPVHITVDGASVATYVLAPERRAPLGDVVFCHGTPWSSQVWAEAARHLSGSYRVFLWDMPGYGRSTKDPAVPIDLAIQMSRFAQLLAYWRLDRPYVVAHDIGGAVALGSHLLHDSEYAGLFLWDVVTLDPWGSPFFRLVADHADVFAELPAALHTALVKEYIAGAARHQLTTGWVDALSQPWLGASGQPAFYRQIAALRPEHTRPVVERLQQVSCGVTIGWGEQDPWIPVDQAAQLQDRLPGTPPVITLGEVGHLAPVETPSRVSRALSDWLAQSVTCDGKGMDG</sequence>
<evidence type="ECO:0000313" key="2">
    <source>
        <dbReference type="EMBL" id="RVU17565.1"/>
    </source>
</evidence>
<dbReference type="GO" id="GO:0016787">
    <property type="term" value="F:hydrolase activity"/>
    <property type="evidence" value="ECO:0007669"/>
    <property type="project" value="UniProtKB-KW"/>
</dbReference>